<dbReference type="Gene3D" id="2.40.170.20">
    <property type="entry name" value="TonB-dependent receptor, beta-barrel domain"/>
    <property type="match status" value="1"/>
</dbReference>
<gene>
    <name evidence="13" type="ORF">ACFOUY_12185</name>
</gene>
<keyword evidence="2 8" id="KW-0813">Transport</keyword>
<evidence type="ECO:0000256" key="4">
    <source>
        <dbReference type="ARBA" id="ARBA00022692"/>
    </source>
</evidence>
<accession>A0ABV8NNQ6</accession>
<dbReference type="InterPro" id="IPR012910">
    <property type="entry name" value="Plug_dom"/>
</dbReference>
<evidence type="ECO:0000313" key="13">
    <source>
        <dbReference type="EMBL" id="MFC4197455.1"/>
    </source>
</evidence>
<evidence type="ECO:0000313" key="14">
    <source>
        <dbReference type="Proteomes" id="UP001595792"/>
    </source>
</evidence>
<dbReference type="Proteomes" id="UP001595792">
    <property type="component" value="Unassembled WGS sequence"/>
</dbReference>
<dbReference type="SUPFAM" id="SSF56935">
    <property type="entry name" value="Porins"/>
    <property type="match status" value="1"/>
</dbReference>
<organism evidence="13 14">
    <name type="scientific">Pedobacter jamesrossensis</name>
    <dbReference type="NCBI Taxonomy" id="1908238"/>
    <lineage>
        <taxon>Bacteria</taxon>
        <taxon>Pseudomonadati</taxon>
        <taxon>Bacteroidota</taxon>
        <taxon>Sphingobacteriia</taxon>
        <taxon>Sphingobacteriales</taxon>
        <taxon>Sphingobacteriaceae</taxon>
        <taxon>Pedobacter</taxon>
    </lineage>
</organism>
<dbReference type="NCBIfam" id="TIGR04057">
    <property type="entry name" value="SusC_RagA_signa"/>
    <property type="match status" value="1"/>
</dbReference>
<dbReference type="PROSITE" id="PS52016">
    <property type="entry name" value="TONB_DEPENDENT_REC_3"/>
    <property type="match status" value="1"/>
</dbReference>
<dbReference type="InterPro" id="IPR000531">
    <property type="entry name" value="Beta-barrel_TonB"/>
</dbReference>
<feature type="domain" description="TonB-dependent receptor-like beta-barrel" evidence="11">
    <location>
        <begin position="387"/>
        <end position="962"/>
    </location>
</feature>
<evidence type="ECO:0000256" key="2">
    <source>
        <dbReference type="ARBA" id="ARBA00022448"/>
    </source>
</evidence>
<keyword evidence="10" id="KW-0732">Signal</keyword>
<dbReference type="InterPro" id="IPR008969">
    <property type="entry name" value="CarboxyPept-like_regulatory"/>
</dbReference>
<evidence type="ECO:0000256" key="9">
    <source>
        <dbReference type="RuleBase" id="RU003357"/>
    </source>
</evidence>
<comment type="caution">
    <text evidence="13">The sequence shown here is derived from an EMBL/GenBank/DDBJ whole genome shotgun (WGS) entry which is preliminary data.</text>
</comment>
<evidence type="ECO:0000259" key="11">
    <source>
        <dbReference type="Pfam" id="PF00593"/>
    </source>
</evidence>
<evidence type="ECO:0000259" key="12">
    <source>
        <dbReference type="Pfam" id="PF07715"/>
    </source>
</evidence>
<dbReference type="InterPro" id="IPR023997">
    <property type="entry name" value="TonB-dep_OMP_SusC/RagA_CS"/>
</dbReference>
<comment type="similarity">
    <text evidence="8 9">Belongs to the TonB-dependent receptor family.</text>
</comment>
<dbReference type="Pfam" id="PF13715">
    <property type="entry name" value="CarbopepD_reg_2"/>
    <property type="match status" value="1"/>
</dbReference>
<dbReference type="RefSeq" id="WP_378960970.1">
    <property type="nucleotide sequence ID" value="NZ_JBHRXC010000016.1"/>
</dbReference>
<keyword evidence="6 8" id="KW-0472">Membrane</keyword>
<evidence type="ECO:0000256" key="10">
    <source>
        <dbReference type="SAM" id="SignalP"/>
    </source>
</evidence>
<dbReference type="Gene3D" id="2.170.130.10">
    <property type="entry name" value="TonB-dependent receptor, plug domain"/>
    <property type="match status" value="1"/>
</dbReference>
<dbReference type="SUPFAM" id="SSF49464">
    <property type="entry name" value="Carboxypeptidase regulatory domain-like"/>
    <property type="match status" value="1"/>
</dbReference>
<dbReference type="Pfam" id="PF07715">
    <property type="entry name" value="Plug"/>
    <property type="match status" value="1"/>
</dbReference>
<dbReference type="InterPro" id="IPR023996">
    <property type="entry name" value="TonB-dep_OMP_SusC/RagA"/>
</dbReference>
<reference evidence="14" key="1">
    <citation type="journal article" date="2019" name="Int. J. Syst. Evol. Microbiol.">
        <title>The Global Catalogue of Microorganisms (GCM) 10K type strain sequencing project: providing services to taxonomists for standard genome sequencing and annotation.</title>
        <authorList>
            <consortium name="The Broad Institute Genomics Platform"/>
            <consortium name="The Broad Institute Genome Sequencing Center for Infectious Disease"/>
            <person name="Wu L."/>
            <person name="Ma J."/>
        </authorList>
    </citation>
    <scope>NUCLEOTIDE SEQUENCE [LARGE SCALE GENOMIC DNA]</scope>
    <source>
        <strain evidence="14">CCM 8689</strain>
    </source>
</reference>
<feature type="chain" id="PRO_5045888307" evidence="10">
    <location>
        <begin position="25"/>
        <end position="1005"/>
    </location>
</feature>
<evidence type="ECO:0000256" key="6">
    <source>
        <dbReference type="ARBA" id="ARBA00023136"/>
    </source>
</evidence>
<evidence type="ECO:0000256" key="3">
    <source>
        <dbReference type="ARBA" id="ARBA00022452"/>
    </source>
</evidence>
<comment type="subcellular location">
    <subcellularLocation>
        <location evidence="1 8">Cell outer membrane</location>
        <topology evidence="1 8">Multi-pass membrane protein</topology>
    </subcellularLocation>
</comment>
<dbReference type="Pfam" id="PF00593">
    <property type="entry name" value="TonB_dep_Rec_b-barrel"/>
    <property type="match status" value="1"/>
</dbReference>
<keyword evidence="5 9" id="KW-0798">TonB box</keyword>
<evidence type="ECO:0000256" key="8">
    <source>
        <dbReference type="PROSITE-ProRule" id="PRU01360"/>
    </source>
</evidence>
<keyword evidence="7 8" id="KW-0998">Cell outer membrane</keyword>
<sequence length="1005" mass="111540">MKINLLKITGLSAAIILLNGPAFSMNSEWEGAKGFLNGGKLWQQAQTQKIITGTVVDEKNQPVPGVGIKNQTSGKTVVTDANGKFSIEANATDVIRISYIGYNTQNITVGAQNSLSVKLQESSDTKLNDIVVIGYGTLNKDQISSAVTKIDSSGFRQSGARNALDLLQGKVAGLQITRNSTNPNNSPGIQLRGVTSISGSQSPLIIIDGIPGGNLDLLTQDDIESFSVLKDGSGAAIYGTRANAGVILITTKKGKAGPSKFDYNSYVRHETLVKRPDFMNATQLRQRIASGEYVVQDFGGDFDYFYDLINKNNVSHNHNFAVSGGSENSSYRASLNFRDLQGFAEQNTRKDYGIRLSLTQKGLDKRLTALFNVATNFNNPNLLAGGGWENVLTKNPTESYFKPDGSYLFTRNLTNEIARLNQEKSRRQQQTFSADGKIDFEIIPGLKGSVFGAHQRDWWLDGEYRDKQGQNSIENGESPGGGYAARSSRLDQNFNLEPTIEYNKTFADKHNVQFIGGYSYRYEVSEGFNANNRGYVNDLFEENNLGSVPVVLNRIGIGSFKNDNTLIATFARAFYSFDDKYIFQASVRREGSSRFGANNKWATFPAASGAWNVTKENFMQNVKWVNNLKLRLGYGETGNSGFANYASLVTLGTGNIYLFPTGEYLQTYGPNRNPNPDLRWERKKELNLGLDFTLFNNKLSGSVELYRRVTQDLLDTYTSPQPPFIQSSIYTNVGTISAKGIEVTLSYAAIKKDKFSWDIDFAGSTTQNKLDRYSNDVYKRDLKTFGGIGGFGALGDAIRTYEGRNLGEFWGKRFAGFTPDGKWTFFNRNNEVVSNAQINTSSFRDQTDLAVIGNAIPKYYLSLTNTFRYGNFDFRVFLRSKLDFDVLNTMAISYGNKNGATTNLLNSAFTKYSEIKDTYMYSDYYLESGSFLKVDELTLGYTFKFKTKFVRNLRAYVTGQNLFTITGYTGNDPDTVSDTGLGPGIDSRSPYPATRQFLFGVNFGF</sequence>
<dbReference type="InterPro" id="IPR039426">
    <property type="entry name" value="TonB-dep_rcpt-like"/>
</dbReference>
<protein>
    <submittedName>
        <fullName evidence="13">SusC/RagA family TonB-linked outer membrane protein</fullName>
    </submittedName>
</protein>
<dbReference type="EMBL" id="JBHSBY010000117">
    <property type="protein sequence ID" value="MFC4197455.1"/>
    <property type="molecule type" value="Genomic_DNA"/>
</dbReference>
<evidence type="ECO:0000256" key="1">
    <source>
        <dbReference type="ARBA" id="ARBA00004571"/>
    </source>
</evidence>
<keyword evidence="14" id="KW-1185">Reference proteome</keyword>
<dbReference type="InterPro" id="IPR036942">
    <property type="entry name" value="Beta-barrel_TonB_sf"/>
</dbReference>
<evidence type="ECO:0000256" key="5">
    <source>
        <dbReference type="ARBA" id="ARBA00023077"/>
    </source>
</evidence>
<evidence type="ECO:0000256" key="7">
    <source>
        <dbReference type="ARBA" id="ARBA00023237"/>
    </source>
</evidence>
<dbReference type="Gene3D" id="2.60.40.1120">
    <property type="entry name" value="Carboxypeptidase-like, regulatory domain"/>
    <property type="match status" value="1"/>
</dbReference>
<feature type="signal peptide" evidence="10">
    <location>
        <begin position="1"/>
        <end position="24"/>
    </location>
</feature>
<keyword evidence="4 8" id="KW-0812">Transmembrane</keyword>
<name>A0ABV8NNQ6_9SPHI</name>
<feature type="domain" description="TonB-dependent receptor plug" evidence="12">
    <location>
        <begin position="140"/>
        <end position="246"/>
    </location>
</feature>
<dbReference type="InterPro" id="IPR037066">
    <property type="entry name" value="Plug_dom_sf"/>
</dbReference>
<keyword evidence="3 8" id="KW-1134">Transmembrane beta strand</keyword>
<proteinExistence type="inferred from homology"/>
<dbReference type="NCBIfam" id="TIGR04056">
    <property type="entry name" value="OMP_RagA_SusC"/>
    <property type="match status" value="1"/>
</dbReference>